<evidence type="ECO:0000313" key="2">
    <source>
        <dbReference type="Proteomes" id="UP001596915"/>
    </source>
</evidence>
<dbReference type="EMBL" id="JBHTGL010000008">
    <property type="protein sequence ID" value="MFD0624733.1"/>
    <property type="molecule type" value="Genomic_DNA"/>
</dbReference>
<keyword evidence="2" id="KW-1185">Reference proteome</keyword>
<gene>
    <name evidence="1" type="ORF">ACFQ2K_20295</name>
</gene>
<protein>
    <submittedName>
        <fullName evidence="1">Uncharacterized protein</fullName>
    </submittedName>
</protein>
<evidence type="ECO:0000313" key="1">
    <source>
        <dbReference type="EMBL" id="MFD0624733.1"/>
    </source>
</evidence>
<comment type="caution">
    <text evidence="1">The sequence shown here is derived from an EMBL/GenBank/DDBJ whole genome shotgun (WGS) entry which is preliminary data.</text>
</comment>
<proteinExistence type="predicted"/>
<reference evidence="2" key="1">
    <citation type="journal article" date="2019" name="Int. J. Syst. Evol. Microbiol.">
        <title>The Global Catalogue of Microorganisms (GCM) 10K type strain sequencing project: providing services to taxonomists for standard genome sequencing and annotation.</title>
        <authorList>
            <consortium name="The Broad Institute Genomics Platform"/>
            <consortium name="The Broad Institute Genome Sequencing Center for Infectious Disease"/>
            <person name="Wu L."/>
            <person name="Ma J."/>
        </authorList>
    </citation>
    <scope>NUCLEOTIDE SEQUENCE [LARGE SCALE GENOMIC DNA]</scope>
    <source>
        <strain evidence="2">JCM 12607</strain>
    </source>
</reference>
<organism evidence="1 2">
    <name type="scientific">Streptomyces sanglieri</name>
    <dbReference type="NCBI Taxonomy" id="193460"/>
    <lineage>
        <taxon>Bacteria</taxon>
        <taxon>Bacillati</taxon>
        <taxon>Actinomycetota</taxon>
        <taxon>Actinomycetes</taxon>
        <taxon>Kitasatosporales</taxon>
        <taxon>Streptomycetaceae</taxon>
        <taxon>Streptomyces</taxon>
    </lineage>
</organism>
<accession>A0ABW2WV81</accession>
<name>A0ABW2WV81_9ACTN</name>
<dbReference type="Proteomes" id="UP001596915">
    <property type="component" value="Unassembled WGS sequence"/>
</dbReference>
<sequence length="134" mass="15253">MYTYMLHVGFSGELRERWQQAGMAPRFLFEHLVGVVSPVLSAEPTMHGDGLHFLGANFDSEDFFVQVLVDDGVDSGWPYRMVPAHVRILPRGEHEEDYFAKRIYDEFVANGEYFVLLEEEDAGVFISSNFADGL</sequence>